<proteinExistence type="inferred from homology"/>
<name>A0A0P9EIQ9_9BACL</name>
<dbReference type="PROSITE" id="PS00061">
    <property type="entry name" value="ADH_SHORT"/>
    <property type="match status" value="1"/>
</dbReference>
<dbReference type="SUPFAM" id="SSF51735">
    <property type="entry name" value="NAD(P)-binding Rossmann-fold domains"/>
    <property type="match status" value="1"/>
</dbReference>
<accession>A0A0P9EIQ9</accession>
<dbReference type="EMBL" id="LJCO01000070">
    <property type="protein sequence ID" value="KPV42720.1"/>
    <property type="molecule type" value="Genomic_DNA"/>
</dbReference>
<dbReference type="InterPro" id="IPR036291">
    <property type="entry name" value="NAD(P)-bd_dom_sf"/>
</dbReference>
<organism evidence="6 7">
    <name type="scientific">Alicyclobacillus ferrooxydans</name>
    <dbReference type="NCBI Taxonomy" id="471514"/>
    <lineage>
        <taxon>Bacteria</taxon>
        <taxon>Bacillati</taxon>
        <taxon>Bacillota</taxon>
        <taxon>Bacilli</taxon>
        <taxon>Bacillales</taxon>
        <taxon>Alicyclobacillaceae</taxon>
        <taxon>Alicyclobacillus</taxon>
    </lineage>
</organism>
<dbReference type="OrthoDB" id="9810734at2"/>
<dbReference type="InterPro" id="IPR002347">
    <property type="entry name" value="SDR_fam"/>
</dbReference>
<evidence type="ECO:0000256" key="4">
    <source>
        <dbReference type="SAM" id="MobiDB-lite"/>
    </source>
</evidence>
<keyword evidence="2" id="KW-0560">Oxidoreductase</keyword>
<keyword evidence="7" id="KW-1185">Reference proteome</keyword>
<dbReference type="Proteomes" id="UP000050482">
    <property type="component" value="Unassembled WGS sequence"/>
</dbReference>
<evidence type="ECO:0000313" key="6">
    <source>
        <dbReference type="EMBL" id="KPV42720.1"/>
    </source>
</evidence>
<dbReference type="Gene3D" id="3.40.50.720">
    <property type="entry name" value="NAD(P)-binding Rossmann-like Domain"/>
    <property type="match status" value="1"/>
</dbReference>
<dbReference type="Pfam" id="PF00106">
    <property type="entry name" value="adh_short"/>
    <property type="match status" value="1"/>
</dbReference>
<dbReference type="PRINTS" id="PR00081">
    <property type="entry name" value="GDHRDH"/>
</dbReference>
<evidence type="ECO:0000256" key="1">
    <source>
        <dbReference type="ARBA" id="ARBA00006484"/>
    </source>
</evidence>
<evidence type="ECO:0000256" key="3">
    <source>
        <dbReference type="RuleBase" id="RU000363"/>
    </source>
</evidence>
<dbReference type="PATRIC" id="fig|471514.4.peg.4013"/>
<evidence type="ECO:0000313" key="7">
    <source>
        <dbReference type="Proteomes" id="UP000050482"/>
    </source>
</evidence>
<feature type="region of interest" description="Disordered" evidence="4">
    <location>
        <begin position="223"/>
        <end position="249"/>
    </location>
</feature>
<reference evidence="6 7" key="1">
    <citation type="submission" date="2015-09" db="EMBL/GenBank/DDBJ databases">
        <title>Draft genome sequence of Alicyclobacillus ferrooxydans DSM 22381.</title>
        <authorList>
            <person name="Hemp J."/>
        </authorList>
    </citation>
    <scope>NUCLEOTIDE SEQUENCE [LARGE SCALE GENOMIC DNA]</scope>
    <source>
        <strain evidence="6 7">TC-34</strain>
    </source>
</reference>
<dbReference type="RefSeq" id="WP_054970201.1">
    <property type="nucleotide sequence ID" value="NZ_LJCO01000070.1"/>
</dbReference>
<evidence type="ECO:0000256" key="2">
    <source>
        <dbReference type="ARBA" id="ARBA00023002"/>
    </source>
</evidence>
<evidence type="ECO:0000259" key="5">
    <source>
        <dbReference type="SMART" id="SM00822"/>
    </source>
</evidence>
<comment type="caution">
    <text evidence="6">The sequence shown here is derived from an EMBL/GenBank/DDBJ whole genome shotgun (WGS) entry which is preliminary data.</text>
</comment>
<gene>
    <name evidence="6" type="ORF">AN477_16125</name>
</gene>
<dbReference type="GO" id="GO:0016491">
    <property type="term" value="F:oxidoreductase activity"/>
    <property type="evidence" value="ECO:0007669"/>
    <property type="project" value="UniProtKB-KW"/>
</dbReference>
<sequence>MNMSGNTILITGGATGIGLELAEQLAAKGNEVIICGRREARLKEAQERIAGLHIRVCDVASQAEREDLYKWATTNFPKLNVLINNAGIQRDFDFLNPAEPWEVTRQEIVINVEAPIHLATLFAEHFKAVPDSSIINVSSGLAFMPMSLFPIYCATKAALHSISMTMRHQLAKAGIRVIEVIPPAVDSELNQEGRIKRGMTSTGTTAEEFVSAVMAGLERGDDEIGYGTSERGRRASRDEIDEGFKRMNR</sequence>
<dbReference type="PRINTS" id="PR00080">
    <property type="entry name" value="SDRFAMILY"/>
</dbReference>
<dbReference type="AlphaFoldDB" id="A0A0P9EIQ9"/>
<dbReference type="InterPro" id="IPR020904">
    <property type="entry name" value="Sc_DH/Rdtase_CS"/>
</dbReference>
<protein>
    <submittedName>
        <fullName evidence="6">Cytochrome C</fullName>
    </submittedName>
</protein>
<dbReference type="GO" id="GO:0016020">
    <property type="term" value="C:membrane"/>
    <property type="evidence" value="ECO:0007669"/>
    <property type="project" value="TreeGrafter"/>
</dbReference>
<dbReference type="STRING" id="471514.AN477_16125"/>
<feature type="domain" description="Ketoreductase" evidence="5">
    <location>
        <begin position="6"/>
        <end position="184"/>
    </location>
</feature>
<comment type="similarity">
    <text evidence="1 3">Belongs to the short-chain dehydrogenases/reductases (SDR) family.</text>
</comment>
<feature type="compositionally biased region" description="Basic and acidic residues" evidence="4">
    <location>
        <begin position="230"/>
        <end position="249"/>
    </location>
</feature>
<dbReference type="PANTHER" id="PTHR44196:SF1">
    <property type="entry name" value="DEHYDROGENASE_REDUCTASE SDR FAMILY MEMBER 7B"/>
    <property type="match status" value="1"/>
</dbReference>
<dbReference type="InterPro" id="IPR057326">
    <property type="entry name" value="KR_dom"/>
</dbReference>
<dbReference type="SMART" id="SM00822">
    <property type="entry name" value="PKS_KR"/>
    <property type="match status" value="1"/>
</dbReference>
<dbReference type="PANTHER" id="PTHR44196">
    <property type="entry name" value="DEHYDROGENASE/REDUCTASE SDR FAMILY MEMBER 7B"/>
    <property type="match status" value="1"/>
</dbReference>
<dbReference type="CDD" id="cd05370">
    <property type="entry name" value="SDR_c2"/>
    <property type="match status" value="1"/>
</dbReference>